<feature type="transmembrane region" description="Helical" evidence="20">
    <location>
        <begin position="239"/>
        <end position="258"/>
    </location>
</feature>
<evidence type="ECO:0000256" key="7">
    <source>
        <dbReference type="ARBA" id="ARBA00022641"/>
    </source>
</evidence>
<evidence type="ECO:0000256" key="10">
    <source>
        <dbReference type="ARBA" id="ARBA00023040"/>
    </source>
</evidence>
<evidence type="ECO:0000256" key="11">
    <source>
        <dbReference type="ARBA" id="ARBA00023136"/>
    </source>
</evidence>
<evidence type="ECO:0000256" key="4">
    <source>
        <dbReference type="ARBA" id="ARBA00022475"/>
    </source>
</evidence>
<feature type="transmembrane region" description="Helical" evidence="20">
    <location>
        <begin position="41"/>
        <end position="61"/>
    </location>
</feature>
<evidence type="ECO:0000256" key="19">
    <source>
        <dbReference type="RuleBase" id="RU000688"/>
    </source>
</evidence>
<keyword evidence="12" id="KW-1015">Disulfide bond</keyword>
<feature type="transmembrane region" description="Helical" evidence="20">
    <location>
        <begin position="207"/>
        <end position="227"/>
    </location>
</feature>
<feature type="domain" description="G-protein coupled receptors family 1 profile" evidence="21">
    <location>
        <begin position="54"/>
        <end position="257"/>
    </location>
</feature>
<dbReference type="PRINTS" id="PR00426">
    <property type="entry name" value="C5ANPHYLTXNR"/>
</dbReference>
<evidence type="ECO:0000256" key="18">
    <source>
        <dbReference type="ARBA" id="ARBA00045990"/>
    </source>
</evidence>
<dbReference type="GeneTree" id="ENSGT01140000282544"/>
<evidence type="ECO:0000256" key="12">
    <source>
        <dbReference type="ARBA" id="ARBA00023157"/>
    </source>
</evidence>
<keyword evidence="11 20" id="KW-0472">Membrane</keyword>
<feature type="transmembrane region" description="Helical" evidence="20">
    <location>
        <begin position="73"/>
        <end position="94"/>
    </location>
</feature>
<dbReference type="Proteomes" id="UP000694412">
    <property type="component" value="Unassembled WGS sequence"/>
</dbReference>
<dbReference type="PROSITE" id="PS00237">
    <property type="entry name" value="G_PROTEIN_RECEP_F1_1"/>
    <property type="match status" value="1"/>
</dbReference>
<comment type="function">
    <text evidence="18">Receptor for the chemotactic and inflammatory peptide anaphylatoxin C5a. The ligand interacts with at least two sites on the receptor: a high-affinity site on the extracellular N-terminus, and a second site in the transmembrane region which activates downstream signaling events. Receptor activation stimulates chemotaxis, granule enzyme release, intracellular calcium release and superoxide anion production.</text>
</comment>
<evidence type="ECO:0000256" key="13">
    <source>
        <dbReference type="ARBA" id="ARBA00023170"/>
    </source>
</evidence>
<comment type="subcellular location">
    <subcellularLocation>
        <location evidence="2">Cell membrane</location>
        <topology evidence="2">Multi-pass membrane protein</topology>
    </subcellularLocation>
    <subcellularLocation>
        <location evidence="1">Cytoplasmic vesicle</location>
    </subcellularLocation>
</comment>
<proteinExistence type="inferred from homology"/>
<evidence type="ECO:0000259" key="21">
    <source>
        <dbReference type="PROSITE" id="PS50262"/>
    </source>
</evidence>
<feature type="transmembrane region" description="Helical" evidence="20">
    <location>
        <begin position="114"/>
        <end position="132"/>
    </location>
</feature>
<dbReference type="GO" id="GO:0005886">
    <property type="term" value="C:plasma membrane"/>
    <property type="evidence" value="ECO:0007669"/>
    <property type="project" value="UniProtKB-SubCell"/>
</dbReference>
<dbReference type="Ensembl" id="ENSCJPT00005004347.1">
    <property type="protein sequence ID" value="ENSCJPP00005002402.1"/>
    <property type="gene ID" value="ENSCJPG00005002605.1"/>
</dbReference>
<dbReference type="GO" id="GO:0031410">
    <property type="term" value="C:cytoplasmic vesicle"/>
    <property type="evidence" value="ECO:0007669"/>
    <property type="project" value="UniProtKB-SubCell"/>
</dbReference>
<dbReference type="GO" id="GO:0006935">
    <property type="term" value="P:chemotaxis"/>
    <property type="evidence" value="ECO:0007669"/>
    <property type="project" value="UniProtKB-KW"/>
</dbReference>
<keyword evidence="23" id="KW-1185">Reference proteome</keyword>
<sequence>MSLSWPHPTPYPDYYYSDLTNFTFDSTHVSHHIPWTHRVALTLYAAIFLLGVPGNAVVIWLSSMAQHRAVPAVWYLHLAIADLLCCMALPFLAIPVAGDHRWPLGDTGCKLFPALAIINMYSSVLLLAAISADRCLIVTKPTWCHKHRTPRRAHWVSFIIWLSSTILTIPTFIHRRVRHDPFADTELCVVDYGTTGVAKTFTAVTRFTVGFLLPFAAITVCHTVLLTQLHRRGVRRTRRAAGTVMAIVVTFFVCWLPGGWGSWLWGFGVIGSLGSPSLGSPSWVAIFGVAIFGRHLWGRHLGSPSLFAIFGVAIFGRHLWGRHLGSPSLGSPYLVAIFTGSFVVCSQ</sequence>
<dbReference type="AlphaFoldDB" id="A0A8C2Y5Z0"/>
<reference evidence="22" key="1">
    <citation type="submission" date="2025-08" db="UniProtKB">
        <authorList>
            <consortium name="Ensembl"/>
        </authorList>
    </citation>
    <scope>IDENTIFICATION</scope>
</reference>
<keyword evidence="10 19" id="KW-0297">G-protein coupled receptor</keyword>
<dbReference type="PRINTS" id="PR00237">
    <property type="entry name" value="GPCRRHODOPSN"/>
</dbReference>
<comment type="similarity">
    <text evidence="19">Belongs to the G-protein coupled receptor 1 family.</text>
</comment>
<dbReference type="InterPro" id="IPR002234">
    <property type="entry name" value="Anphylx_rcpt_C3a/C5a1-2"/>
</dbReference>
<keyword evidence="8 19" id="KW-0812">Transmembrane</keyword>
<evidence type="ECO:0000256" key="3">
    <source>
        <dbReference type="ARBA" id="ARBA00016344"/>
    </source>
</evidence>
<evidence type="ECO:0000256" key="14">
    <source>
        <dbReference type="ARBA" id="ARBA00023224"/>
    </source>
</evidence>
<keyword evidence="6" id="KW-0597">Phosphoprotein</keyword>
<reference evidence="22" key="2">
    <citation type="submission" date="2025-09" db="UniProtKB">
        <authorList>
            <consortium name="Ensembl"/>
        </authorList>
    </citation>
    <scope>IDENTIFICATION</scope>
</reference>
<keyword evidence="15" id="KW-0968">Cytoplasmic vesicle</keyword>
<evidence type="ECO:0000256" key="6">
    <source>
        <dbReference type="ARBA" id="ARBA00022553"/>
    </source>
</evidence>
<comment type="similarity">
    <text evidence="16">Belongs to the chemokine-like receptor (CMKLR) family.</text>
</comment>
<dbReference type="InterPro" id="IPR017452">
    <property type="entry name" value="GPCR_Rhodpsn_7TM"/>
</dbReference>
<evidence type="ECO:0000256" key="16">
    <source>
        <dbReference type="ARBA" id="ARBA00025736"/>
    </source>
</evidence>
<name>A0A8C2Y5Z0_COTJA</name>
<dbReference type="GO" id="GO:0007200">
    <property type="term" value="P:phospholipase C-activating G protein-coupled receptor signaling pathway"/>
    <property type="evidence" value="ECO:0007669"/>
    <property type="project" value="TreeGrafter"/>
</dbReference>
<dbReference type="GO" id="GO:0007204">
    <property type="term" value="P:positive regulation of cytosolic calcium ion concentration"/>
    <property type="evidence" value="ECO:0007669"/>
    <property type="project" value="TreeGrafter"/>
</dbReference>
<accession>A0A8C2Y5Z0</accession>
<dbReference type="PANTHER" id="PTHR24225">
    <property type="entry name" value="CHEMOTACTIC RECEPTOR"/>
    <property type="match status" value="1"/>
</dbReference>
<evidence type="ECO:0000256" key="17">
    <source>
        <dbReference type="ARBA" id="ARBA00033421"/>
    </source>
</evidence>
<evidence type="ECO:0000256" key="20">
    <source>
        <dbReference type="SAM" id="Phobius"/>
    </source>
</evidence>
<feature type="transmembrane region" description="Helical" evidence="20">
    <location>
        <begin position="326"/>
        <end position="345"/>
    </location>
</feature>
<evidence type="ECO:0000313" key="22">
    <source>
        <dbReference type="Ensembl" id="ENSCJPP00005002402.1"/>
    </source>
</evidence>
<evidence type="ECO:0000256" key="8">
    <source>
        <dbReference type="ARBA" id="ARBA00022692"/>
    </source>
</evidence>
<dbReference type="GO" id="GO:0004930">
    <property type="term" value="F:G protein-coupled receptor activity"/>
    <property type="evidence" value="ECO:0007669"/>
    <property type="project" value="UniProtKB-KW"/>
</dbReference>
<keyword evidence="14 19" id="KW-0807">Transducer</keyword>
<dbReference type="InterPro" id="IPR000276">
    <property type="entry name" value="GPCR_Rhodpsn"/>
</dbReference>
<dbReference type="GO" id="GO:0004878">
    <property type="term" value="F:complement component C5a receptor activity"/>
    <property type="evidence" value="ECO:0007669"/>
    <property type="project" value="TreeGrafter"/>
</dbReference>
<evidence type="ECO:0000256" key="1">
    <source>
        <dbReference type="ARBA" id="ARBA00004541"/>
    </source>
</evidence>
<dbReference type="GO" id="GO:0006954">
    <property type="term" value="P:inflammatory response"/>
    <property type="evidence" value="ECO:0007669"/>
    <property type="project" value="TreeGrafter"/>
</dbReference>
<dbReference type="PANTHER" id="PTHR24225:SF29">
    <property type="entry name" value="C5A ANAPHYLATOXIN CHEMOTACTIC RECEPTOR 1"/>
    <property type="match status" value="1"/>
</dbReference>
<evidence type="ECO:0000256" key="15">
    <source>
        <dbReference type="ARBA" id="ARBA00023329"/>
    </source>
</evidence>
<dbReference type="Pfam" id="PF00001">
    <property type="entry name" value="7tm_1"/>
    <property type="match status" value="1"/>
</dbReference>
<keyword evidence="5" id="KW-0145">Chemotaxis</keyword>
<organism evidence="22 23">
    <name type="scientific">Coturnix japonica</name>
    <name type="common">Japanese quail</name>
    <name type="synonym">Coturnix coturnix japonica</name>
    <dbReference type="NCBI Taxonomy" id="93934"/>
    <lineage>
        <taxon>Eukaryota</taxon>
        <taxon>Metazoa</taxon>
        <taxon>Chordata</taxon>
        <taxon>Craniata</taxon>
        <taxon>Vertebrata</taxon>
        <taxon>Euteleostomi</taxon>
        <taxon>Archelosauria</taxon>
        <taxon>Archosauria</taxon>
        <taxon>Dinosauria</taxon>
        <taxon>Saurischia</taxon>
        <taxon>Theropoda</taxon>
        <taxon>Coelurosauria</taxon>
        <taxon>Aves</taxon>
        <taxon>Neognathae</taxon>
        <taxon>Galloanserae</taxon>
        <taxon>Galliformes</taxon>
        <taxon>Phasianidae</taxon>
        <taxon>Perdicinae</taxon>
        <taxon>Coturnix</taxon>
    </lineage>
</organism>
<dbReference type="PRINTS" id="PR01104">
    <property type="entry name" value="ANPHYLATOXNR"/>
</dbReference>
<evidence type="ECO:0000256" key="5">
    <source>
        <dbReference type="ARBA" id="ARBA00022500"/>
    </source>
</evidence>
<evidence type="ECO:0000313" key="23">
    <source>
        <dbReference type="Proteomes" id="UP000694412"/>
    </source>
</evidence>
<dbReference type="PROSITE" id="PS50262">
    <property type="entry name" value="G_PROTEIN_RECEP_F1_2"/>
    <property type="match status" value="1"/>
</dbReference>
<keyword evidence="13 19" id="KW-0675">Receptor</keyword>
<feature type="transmembrane region" description="Helical" evidence="20">
    <location>
        <begin position="301"/>
        <end position="320"/>
    </location>
</feature>
<feature type="transmembrane region" description="Helical" evidence="20">
    <location>
        <begin position="264"/>
        <end position="289"/>
    </location>
</feature>
<protein>
    <recommendedName>
        <fullName evidence="3">C5a anaphylatoxin chemotactic receptor 1</fullName>
    </recommendedName>
    <alternativeName>
        <fullName evidence="17">C5a anaphylatoxin chemotactic receptor</fullName>
    </alternativeName>
</protein>
<keyword evidence="7" id="KW-0765">Sulfation</keyword>
<feature type="transmembrane region" description="Helical" evidence="20">
    <location>
        <begin position="153"/>
        <end position="173"/>
    </location>
</feature>
<evidence type="ECO:0000256" key="2">
    <source>
        <dbReference type="ARBA" id="ARBA00004651"/>
    </source>
</evidence>
<dbReference type="SUPFAM" id="SSF81321">
    <property type="entry name" value="Family A G protein-coupled receptor-like"/>
    <property type="match status" value="1"/>
</dbReference>
<dbReference type="Gene3D" id="1.20.1070.10">
    <property type="entry name" value="Rhodopsin 7-helix transmembrane proteins"/>
    <property type="match status" value="1"/>
</dbReference>
<evidence type="ECO:0000256" key="9">
    <source>
        <dbReference type="ARBA" id="ARBA00022989"/>
    </source>
</evidence>
<keyword evidence="9 20" id="KW-1133">Transmembrane helix</keyword>
<dbReference type="InterPro" id="IPR000826">
    <property type="entry name" value="Formyl_rcpt-rel"/>
</dbReference>
<keyword evidence="4" id="KW-1003">Cell membrane</keyword>